<dbReference type="SUPFAM" id="SSF57850">
    <property type="entry name" value="RING/U-box"/>
    <property type="match status" value="1"/>
</dbReference>
<sequence>MLIKLIFPSLRSNTNQEVCRIHHCRSSKSLDMNWIAKAIFQITNLKRDTVFSLYYYDNKKFIPITTKSCLNNMIKMFNNHGQICRIYTIPHPYSDLKPMNSFFSYCRADELPNILLQPPPTIEQKSIDDTWLQISCKLCEKSNWSGERYTCLFCSNIVLCKECFNTGYHKEHPILCTRNIKLFSQKLLQYSRLAVASVPWKNVLPKINKDLTNDKHIHQAITSSINIIHDEVSDYTIHEDNINSKKRNSRLTLFKKK</sequence>
<evidence type="ECO:0000256" key="1">
    <source>
        <dbReference type="ARBA" id="ARBA00022723"/>
    </source>
</evidence>
<comment type="caution">
    <text evidence="5">The sequence shown here is derived from an EMBL/GenBank/DDBJ whole genome shotgun (WGS) entry which is preliminary data.</text>
</comment>
<dbReference type="GO" id="GO:0008270">
    <property type="term" value="F:zinc ion binding"/>
    <property type="evidence" value="ECO:0007669"/>
    <property type="project" value="UniProtKB-KW"/>
</dbReference>
<dbReference type="Pfam" id="PF00569">
    <property type="entry name" value="ZZ"/>
    <property type="match status" value="1"/>
</dbReference>
<dbReference type="EMBL" id="JALJAT010000005">
    <property type="protein sequence ID" value="KAK4469484.1"/>
    <property type="molecule type" value="Genomic_DNA"/>
</dbReference>
<evidence type="ECO:0000259" key="4">
    <source>
        <dbReference type="PROSITE" id="PS01357"/>
    </source>
</evidence>
<dbReference type="AlphaFoldDB" id="A0AAE1Z9R4"/>
<keyword evidence="6" id="KW-1185">Reference proteome</keyword>
<protein>
    <recommendedName>
        <fullName evidence="4">ZZ-type domain-containing protein</fullName>
    </recommendedName>
</protein>
<feature type="domain" description="ZZ-type" evidence="4">
    <location>
        <begin position="136"/>
        <end position="163"/>
    </location>
</feature>
<dbReference type="InterPro" id="IPR000433">
    <property type="entry name" value="Znf_ZZ"/>
</dbReference>
<dbReference type="SMART" id="SM00291">
    <property type="entry name" value="ZnF_ZZ"/>
    <property type="match status" value="1"/>
</dbReference>
<evidence type="ECO:0000256" key="3">
    <source>
        <dbReference type="ARBA" id="ARBA00022833"/>
    </source>
</evidence>
<dbReference type="CDD" id="cd02338">
    <property type="entry name" value="ZZ_PCMF_like"/>
    <property type="match status" value="1"/>
</dbReference>
<evidence type="ECO:0000313" key="5">
    <source>
        <dbReference type="EMBL" id="KAK4469484.1"/>
    </source>
</evidence>
<name>A0AAE1Z9R4_SCHME</name>
<keyword evidence="1" id="KW-0479">Metal-binding</keyword>
<dbReference type="InterPro" id="IPR043145">
    <property type="entry name" value="Znf_ZZ_sf"/>
</dbReference>
<proteinExistence type="predicted"/>
<keyword evidence="3" id="KW-0862">Zinc</keyword>
<keyword evidence="2" id="KW-0863">Zinc-finger</keyword>
<organism evidence="5 6">
    <name type="scientific">Schistosoma mekongi</name>
    <name type="common">Parasitic worm</name>
    <dbReference type="NCBI Taxonomy" id="38744"/>
    <lineage>
        <taxon>Eukaryota</taxon>
        <taxon>Metazoa</taxon>
        <taxon>Spiralia</taxon>
        <taxon>Lophotrochozoa</taxon>
        <taxon>Platyhelminthes</taxon>
        <taxon>Trematoda</taxon>
        <taxon>Digenea</taxon>
        <taxon>Strigeidida</taxon>
        <taxon>Schistosomatoidea</taxon>
        <taxon>Schistosomatidae</taxon>
        <taxon>Schistosoma</taxon>
    </lineage>
</organism>
<accession>A0AAE1Z9R4</accession>
<reference evidence="5" key="2">
    <citation type="journal article" date="2023" name="Infect Dis Poverty">
        <title>Chromosome-scale genome of the human blood fluke Schistosoma mekongi and its implications for public health.</title>
        <authorList>
            <person name="Zhou M."/>
            <person name="Xu L."/>
            <person name="Xu D."/>
            <person name="Chen W."/>
            <person name="Khan J."/>
            <person name="Hu Y."/>
            <person name="Huang H."/>
            <person name="Wei H."/>
            <person name="Zhang Y."/>
            <person name="Chusongsang P."/>
            <person name="Tanasarnprasert K."/>
            <person name="Hu X."/>
            <person name="Limpanont Y."/>
            <person name="Lv Z."/>
        </authorList>
    </citation>
    <scope>NUCLEOTIDE SEQUENCE</scope>
    <source>
        <strain evidence="5">LV_2022a</strain>
    </source>
</reference>
<reference evidence="5" key="1">
    <citation type="submission" date="2022-04" db="EMBL/GenBank/DDBJ databases">
        <authorList>
            <person name="Xu L."/>
            <person name="Lv Z."/>
        </authorList>
    </citation>
    <scope>NUCLEOTIDE SEQUENCE</scope>
    <source>
        <strain evidence="5">LV_2022a</strain>
    </source>
</reference>
<evidence type="ECO:0000256" key="2">
    <source>
        <dbReference type="ARBA" id="ARBA00022771"/>
    </source>
</evidence>
<dbReference type="Gene3D" id="3.30.60.90">
    <property type="match status" value="1"/>
</dbReference>
<dbReference type="PROSITE" id="PS01357">
    <property type="entry name" value="ZF_ZZ_1"/>
    <property type="match status" value="1"/>
</dbReference>
<dbReference type="Proteomes" id="UP001292079">
    <property type="component" value="Unassembled WGS sequence"/>
</dbReference>
<evidence type="ECO:0000313" key="6">
    <source>
        <dbReference type="Proteomes" id="UP001292079"/>
    </source>
</evidence>
<gene>
    <name evidence="5" type="ORF">MN116_007031</name>
</gene>